<dbReference type="InterPro" id="IPR013686">
    <property type="entry name" value="Polypept-transport_assoc_ShlB"/>
</dbReference>
<dbReference type="HOGENOM" id="CLU_021521_2_2_4"/>
<gene>
    <name evidence="11" type="ordered locus">Daro_2107</name>
</gene>
<name>Q47E81_DECAR</name>
<dbReference type="InterPro" id="IPR034746">
    <property type="entry name" value="POTRA"/>
</dbReference>
<evidence type="ECO:0000313" key="11">
    <source>
        <dbReference type="EMBL" id="AAZ46850.1"/>
    </source>
</evidence>
<dbReference type="GO" id="GO:0009279">
    <property type="term" value="C:cell outer membrane"/>
    <property type="evidence" value="ECO:0007669"/>
    <property type="project" value="UniProtKB-SubCell"/>
</dbReference>
<comment type="subcellular location">
    <subcellularLocation>
        <location evidence="1">Cell outer membrane</location>
    </subcellularLocation>
</comment>
<dbReference type="PANTHER" id="PTHR34597">
    <property type="entry name" value="SLR1661 PROTEIN"/>
    <property type="match status" value="1"/>
</dbReference>
<keyword evidence="4" id="KW-1134">Transmembrane beta strand</keyword>
<evidence type="ECO:0000256" key="8">
    <source>
        <dbReference type="ARBA" id="ARBA00023237"/>
    </source>
</evidence>
<dbReference type="InterPro" id="IPR005565">
    <property type="entry name" value="Hemolysn_activator_HlyB_C"/>
</dbReference>
<dbReference type="Pfam" id="PF08479">
    <property type="entry name" value="POTRA_2"/>
    <property type="match status" value="1"/>
</dbReference>
<dbReference type="Gene3D" id="3.10.20.310">
    <property type="entry name" value="membrane protein fhac"/>
    <property type="match status" value="1"/>
</dbReference>
<evidence type="ECO:0000259" key="10">
    <source>
        <dbReference type="PROSITE" id="PS51779"/>
    </source>
</evidence>
<dbReference type="EMBL" id="CP000089">
    <property type="protein sequence ID" value="AAZ46850.1"/>
    <property type="molecule type" value="Genomic_DNA"/>
</dbReference>
<keyword evidence="3" id="KW-0813">Transport</keyword>
<dbReference type="OrthoDB" id="572300at2"/>
<feature type="chain" id="PRO_5004233468" evidence="9">
    <location>
        <begin position="22"/>
        <end position="548"/>
    </location>
</feature>
<dbReference type="PANTHER" id="PTHR34597:SF1">
    <property type="entry name" value="HEME_HEMOPEXIN TRANSPORTER PROTEIN HUXB"/>
    <property type="match status" value="1"/>
</dbReference>
<keyword evidence="6" id="KW-0653">Protein transport</keyword>
<proteinExistence type="inferred from homology"/>
<feature type="domain" description="POTRA" evidence="10">
    <location>
        <begin position="63"/>
        <end position="138"/>
    </location>
</feature>
<evidence type="ECO:0000256" key="7">
    <source>
        <dbReference type="ARBA" id="ARBA00023136"/>
    </source>
</evidence>
<dbReference type="AlphaFoldDB" id="Q47E81"/>
<dbReference type="Gene3D" id="2.40.160.50">
    <property type="entry name" value="membrane protein fhac: a member of the omp85/tpsb transporter family"/>
    <property type="match status" value="1"/>
</dbReference>
<protein>
    <submittedName>
        <fullName evidence="11">Probable activation/secretion signal peptide protein</fullName>
    </submittedName>
</protein>
<accession>Q47E81</accession>
<dbReference type="GO" id="GO:0008320">
    <property type="term" value="F:protein transmembrane transporter activity"/>
    <property type="evidence" value="ECO:0007669"/>
    <property type="project" value="TreeGrafter"/>
</dbReference>
<evidence type="ECO:0000256" key="6">
    <source>
        <dbReference type="ARBA" id="ARBA00022927"/>
    </source>
</evidence>
<keyword evidence="5" id="KW-0812">Transmembrane</keyword>
<keyword evidence="8" id="KW-0998">Cell outer membrane</keyword>
<feature type="signal peptide" evidence="9">
    <location>
        <begin position="1"/>
        <end position="21"/>
    </location>
</feature>
<keyword evidence="7" id="KW-0472">Membrane</keyword>
<dbReference type="Pfam" id="PF03865">
    <property type="entry name" value="ShlB"/>
    <property type="match status" value="1"/>
</dbReference>
<organism evidence="11">
    <name type="scientific">Dechloromonas aromatica (strain RCB)</name>
    <dbReference type="NCBI Taxonomy" id="159087"/>
    <lineage>
        <taxon>Bacteria</taxon>
        <taxon>Pseudomonadati</taxon>
        <taxon>Pseudomonadota</taxon>
        <taxon>Betaproteobacteria</taxon>
        <taxon>Rhodocyclales</taxon>
        <taxon>Azonexaceae</taxon>
        <taxon>Dechloromonas</taxon>
    </lineage>
</organism>
<reference evidence="11" key="1">
    <citation type="submission" date="2005-08" db="EMBL/GenBank/DDBJ databases">
        <title>Complete sequence of Dechloromonas aromatica RCB.</title>
        <authorList>
            <person name="Salinero K.K."/>
            <person name="Copeland A."/>
            <person name="Lucas S."/>
            <person name="Lapidus A."/>
            <person name="Barry K."/>
            <person name="Detter J.C."/>
            <person name="Glavina T."/>
            <person name="Hammon N."/>
            <person name="Israni S."/>
            <person name="Pitluck S."/>
            <person name="Di Bartolo G."/>
            <person name="Trong S."/>
            <person name="Schmutz J."/>
            <person name="Larimer F."/>
            <person name="Land M."/>
            <person name="Ivanova N."/>
            <person name="Richardson P."/>
        </authorList>
    </citation>
    <scope>NUCLEOTIDE SEQUENCE</scope>
    <source>
        <strain evidence="11">RCB</strain>
    </source>
</reference>
<evidence type="ECO:0000256" key="4">
    <source>
        <dbReference type="ARBA" id="ARBA00022452"/>
    </source>
</evidence>
<comment type="similarity">
    <text evidence="2">Belongs to the TPS (TC 1.B.20) family.</text>
</comment>
<keyword evidence="9" id="KW-0732">Signal</keyword>
<evidence type="ECO:0000256" key="3">
    <source>
        <dbReference type="ARBA" id="ARBA00022448"/>
    </source>
</evidence>
<dbReference type="GO" id="GO:0098046">
    <property type="term" value="C:type V protein secretion system complex"/>
    <property type="evidence" value="ECO:0007669"/>
    <property type="project" value="TreeGrafter"/>
</dbReference>
<dbReference type="KEGG" id="dar:Daro_2107"/>
<evidence type="ECO:0000256" key="5">
    <source>
        <dbReference type="ARBA" id="ARBA00022692"/>
    </source>
</evidence>
<evidence type="ECO:0000256" key="2">
    <source>
        <dbReference type="ARBA" id="ARBA00009055"/>
    </source>
</evidence>
<dbReference type="PROSITE" id="PS51779">
    <property type="entry name" value="POTRA"/>
    <property type="match status" value="1"/>
</dbReference>
<dbReference type="InterPro" id="IPR051544">
    <property type="entry name" value="TPS_OM_transporter"/>
</dbReference>
<dbReference type="GO" id="GO:0046819">
    <property type="term" value="P:protein secretion by the type V secretion system"/>
    <property type="evidence" value="ECO:0007669"/>
    <property type="project" value="TreeGrafter"/>
</dbReference>
<dbReference type="eggNOG" id="COG2831">
    <property type="taxonomic scope" value="Bacteria"/>
</dbReference>
<sequence>MKKNKFSTCLAMALMAYVAQAAAQAGSSLQGPVPPQPLPSDAGAVPALPAIKAKASEAGGVSVLLKSVEITGNKTLDSATLLSGLGQVSGKSFDMAGLNALTANIETQYRAAGYPFTQVILPPQDLKDGVLRINVIEGRYGLIRATGKGTLPAGAQPFLDFGLNGGDPIENKVLERRLLILDDQPGMKIRPVIRPGDNFGEADLEVNVERASYISGEAGVDNTGARSTGEYRARAALYANSPFMYGDKLSLNGLYTDKDMWLGSLDYELPLGASGLRGQVGFAHTSYQLGAQFAALNAKGYADVATARLSYPLIRSQATNVLLTLGYQHKDLEDRYDSTHTIRNKSSDGIPVGLQFDKRDTLWGGGVTYGSLGWLPGNLKLDANMTATDSETAKTKGSFNKVNLDIARIQQVFGTVTAYARYSGQWADKNLDSSEKFNLGGFYGVRAYPLGEGVGDKGWFTQLELRYAIGQVTPFVFHDMGETDTNAKPWDANSAAKRKLAGSGVGIRAMLDGWSLDATVAWRTQGGPSTSENVDRNPRIFFMLGRRF</sequence>
<evidence type="ECO:0000256" key="1">
    <source>
        <dbReference type="ARBA" id="ARBA00004442"/>
    </source>
</evidence>
<evidence type="ECO:0000256" key="9">
    <source>
        <dbReference type="SAM" id="SignalP"/>
    </source>
</evidence>